<dbReference type="InterPro" id="IPR036388">
    <property type="entry name" value="WH-like_DNA-bd_sf"/>
</dbReference>
<dbReference type="InterPro" id="IPR001867">
    <property type="entry name" value="OmpR/PhoB-type_DNA-bd"/>
</dbReference>
<dbReference type="RefSeq" id="WP_262428996.1">
    <property type="nucleotide sequence ID" value="NZ_JACRTG010000012.1"/>
</dbReference>
<dbReference type="PANTHER" id="PTHR48111">
    <property type="entry name" value="REGULATOR OF RPOS"/>
    <property type="match status" value="1"/>
</dbReference>
<keyword evidence="4" id="KW-0902">Two-component regulatory system</keyword>
<proteinExistence type="predicted"/>
<keyword evidence="2" id="KW-0963">Cytoplasm</keyword>
<evidence type="ECO:0000256" key="5">
    <source>
        <dbReference type="ARBA" id="ARBA00023015"/>
    </source>
</evidence>
<dbReference type="CDD" id="cd17574">
    <property type="entry name" value="REC_OmpR"/>
    <property type="match status" value="1"/>
</dbReference>
<dbReference type="Proteomes" id="UP000601171">
    <property type="component" value="Unassembled WGS sequence"/>
</dbReference>
<protein>
    <recommendedName>
        <fullName evidence="11">Heme response regulator HssR</fullName>
    </recommendedName>
</protein>
<keyword evidence="5" id="KW-0805">Transcription regulation</keyword>
<dbReference type="AlphaFoldDB" id="A0A926EWJ4"/>
<evidence type="ECO:0000256" key="2">
    <source>
        <dbReference type="ARBA" id="ARBA00022490"/>
    </source>
</evidence>
<keyword evidence="3 12" id="KW-0597">Phosphoprotein</keyword>
<dbReference type="SMART" id="SM00448">
    <property type="entry name" value="REC"/>
    <property type="match status" value="1"/>
</dbReference>
<evidence type="ECO:0000313" key="17">
    <source>
        <dbReference type="Proteomes" id="UP000601171"/>
    </source>
</evidence>
<keyword evidence="7 13" id="KW-0238">DNA-binding</keyword>
<feature type="domain" description="OmpR/PhoB-type" evidence="15">
    <location>
        <begin position="125"/>
        <end position="222"/>
    </location>
</feature>
<organism evidence="16 17">
    <name type="scientific">Paratissierella segnis</name>
    <dbReference type="NCBI Taxonomy" id="2763679"/>
    <lineage>
        <taxon>Bacteria</taxon>
        <taxon>Bacillati</taxon>
        <taxon>Bacillota</taxon>
        <taxon>Tissierellia</taxon>
        <taxon>Tissierellales</taxon>
        <taxon>Tissierellaceae</taxon>
        <taxon>Paratissierella</taxon>
    </lineage>
</organism>
<sequence>MLNILVVEDDKNLRKLMTAVLLKNDYNVLSAEDGIKALEIMESSHVDLLISDIMMPNMDGYELTRLLREANYNLPILMITAKETLDDKKKGFSVGTDDYMVKPIDMDEMLLRVAALLRRSRIMNENRLEINDVVLDYNALTVTRNGESILLPKKEFYLLFKLLSYPKQIFTRSQLMDEIWGMDSEADERTVDVHIKRLREKFADFPEFDIVTVRGLGYKAEKKL</sequence>
<dbReference type="PROSITE" id="PS50110">
    <property type="entry name" value="RESPONSE_REGULATORY"/>
    <property type="match status" value="1"/>
</dbReference>
<accession>A0A926EWJ4</accession>
<gene>
    <name evidence="16" type="ORF">H8707_04730</name>
</gene>
<evidence type="ECO:0000256" key="13">
    <source>
        <dbReference type="PROSITE-ProRule" id="PRU01091"/>
    </source>
</evidence>
<dbReference type="InterPro" id="IPR011006">
    <property type="entry name" value="CheY-like_superfamily"/>
</dbReference>
<evidence type="ECO:0000256" key="11">
    <source>
        <dbReference type="ARBA" id="ARBA00039976"/>
    </source>
</evidence>
<dbReference type="Gene3D" id="1.10.10.10">
    <property type="entry name" value="Winged helix-like DNA-binding domain superfamily/Winged helix DNA-binding domain"/>
    <property type="match status" value="1"/>
</dbReference>
<dbReference type="Pfam" id="PF00486">
    <property type="entry name" value="Trans_reg_C"/>
    <property type="match status" value="1"/>
</dbReference>
<dbReference type="GO" id="GO:0005829">
    <property type="term" value="C:cytosol"/>
    <property type="evidence" value="ECO:0007669"/>
    <property type="project" value="TreeGrafter"/>
</dbReference>
<evidence type="ECO:0000259" key="14">
    <source>
        <dbReference type="PROSITE" id="PS50110"/>
    </source>
</evidence>
<evidence type="ECO:0000256" key="9">
    <source>
        <dbReference type="ARBA" id="ARBA00023163"/>
    </source>
</evidence>
<evidence type="ECO:0000256" key="10">
    <source>
        <dbReference type="ARBA" id="ARBA00037471"/>
    </source>
</evidence>
<dbReference type="PROSITE" id="PS51755">
    <property type="entry name" value="OMPR_PHOB"/>
    <property type="match status" value="1"/>
</dbReference>
<feature type="DNA-binding region" description="OmpR/PhoB-type" evidence="13">
    <location>
        <begin position="125"/>
        <end position="222"/>
    </location>
</feature>
<evidence type="ECO:0000313" key="16">
    <source>
        <dbReference type="EMBL" id="MBC8587545.1"/>
    </source>
</evidence>
<evidence type="ECO:0000256" key="7">
    <source>
        <dbReference type="ARBA" id="ARBA00023125"/>
    </source>
</evidence>
<feature type="domain" description="Response regulatory" evidence="14">
    <location>
        <begin position="3"/>
        <end position="117"/>
    </location>
</feature>
<dbReference type="SUPFAM" id="SSF52172">
    <property type="entry name" value="CheY-like"/>
    <property type="match status" value="1"/>
</dbReference>
<dbReference type="GO" id="GO:0000976">
    <property type="term" value="F:transcription cis-regulatory region binding"/>
    <property type="evidence" value="ECO:0007669"/>
    <property type="project" value="TreeGrafter"/>
</dbReference>
<evidence type="ECO:0000256" key="1">
    <source>
        <dbReference type="ARBA" id="ARBA00004496"/>
    </source>
</evidence>
<keyword evidence="17" id="KW-1185">Reference proteome</keyword>
<evidence type="ECO:0000256" key="6">
    <source>
        <dbReference type="ARBA" id="ARBA00023026"/>
    </source>
</evidence>
<evidence type="ECO:0000256" key="8">
    <source>
        <dbReference type="ARBA" id="ARBA00023159"/>
    </source>
</evidence>
<keyword evidence="9" id="KW-0804">Transcription</keyword>
<dbReference type="GO" id="GO:0000156">
    <property type="term" value="F:phosphorelay response regulator activity"/>
    <property type="evidence" value="ECO:0007669"/>
    <property type="project" value="TreeGrafter"/>
</dbReference>
<dbReference type="CDD" id="cd00383">
    <property type="entry name" value="trans_reg_C"/>
    <property type="match status" value="1"/>
</dbReference>
<dbReference type="FunFam" id="3.40.50.2300:FF:000001">
    <property type="entry name" value="DNA-binding response regulator PhoB"/>
    <property type="match status" value="1"/>
</dbReference>
<feature type="modified residue" description="4-aspartylphosphate" evidence="12">
    <location>
        <position position="52"/>
    </location>
</feature>
<evidence type="ECO:0000256" key="3">
    <source>
        <dbReference type="ARBA" id="ARBA00022553"/>
    </source>
</evidence>
<comment type="function">
    <text evidence="10">Member of the two-component regulatory system HssS/HssR involved in intracellular heme homeostasis and tempering of staphylococcal virulence. Phosphorylated HssR binds to a direct repeat sequence within hrtAB promoter and activates the expression of hrtAB, an efflux pump, in response to extracellular heme, hemin, hemoglobin or blood.</text>
</comment>
<dbReference type="InterPro" id="IPR001789">
    <property type="entry name" value="Sig_transdc_resp-reg_receiver"/>
</dbReference>
<evidence type="ECO:0000256" key="4">
    <source>
        <dbReference type="ARBA" id="ARBA00023012"/>
    </source>
</evidence>
<evidence type="ECO:0000256" key="12">
    <source>
        <dbReference type="PROSITE-ProRule" id="PRU00169"/>
    </source>
</evidence>
<dbReference type="InterPro" id="IPR039420">
    <property type="entry name" value="WalR-like"/>
</dbReference>
<comment type="caution">
    <text evidence="16">The sequence shown here is derived from an EMBL/GenBank/DDBJ whole genome shotgun (WGS) entry which is preliminary data.</text>
</comment>
<dbReference type="Gene3D" id="3.40.50.2300">
    <property type="match status" value="1"/>
</dbReference>
<reference evidence="16" key="1">
    <citation type="submission" date="2020-08" db="EMBL/GenBank/DDBJ databases">
        <title>Genome public.</title>
        <authorList>
            <person name="Liu C."/>
            <person name="Sun Q."/>
        </authorList>
    </citation>
    <scope>NUCLEOTIDE SEQUENCE</scope>
    <source>
        <strain evidence="16">BX21</strain>
    </source>
</reference>
<dbReference type="GO" id="GO:0032993">
    <property type="term" value="C:protein-DNA complex"/>
    <property type="evidence" value="ECO:0007669"/>
    <property type="project" value="TreeGrafter"/>
</dbReference>
<dbReference type="GO" id="GO:0006355">
    <property type="term" value="P:regulation of DNA-templated transcription"/>
    <property type="evidence" value="ECO:0007669"/>
    <property type="project" value="InterPro"/>
</dbReference>
<dbReference type="SMART" id="SM00862">
    <property type="entry name" value="Trans_reg_C"/>
    <property type="match status" value="1"/>
</dbReference>
<name>A0A926EWJ4_9FIRM</name>
<comment type="subcellular location">
    <subcellularLocation>
        <location evidence="1">Cytoplasm</location>
    </subcellularLocation>
</comment>
<dbReference type="PANTHER" id="PTHR48111:SF49">
    <property type="entry name" value="HEME RESPONSE REGULATOR HSSR"/>
    <property type="match status" value="1"/>
</dbReference>
<evidence type="ECO:0000259" key="15">
    <source>
        <dbReference type="PROSITE" id="PS51755"/>
    </source>
</evidence>
<dbReference type="EMBL" id="JACRTG010000012">
    <property type="protein sequence ID" value="MBC8587545.1"/>
    <property type="molecule type" value="Genomic_DNA"/>
</dbReference>
<keyword evidence="6" id="KW-0843">Virulence</keyword>
<keyword evidence="8" id="KW-0010">Activator</keyword>
<dbReference type="Pfam" id="PF00072">
    <property type="entry name" value="Response_reg"/>
    <property type="match status" value="1"/>
</dbReference>